<reference evidence="2" key="1">
    <citation type="submission" date="2018-05" db="EMBL/GenBank/DDBJ databases">
        <authorList>
            <person name="Du Z."/>
            <person name="Wang X."/>
        </authorList>
    </citation>
    <scope>NUCLEOTIDE SEQUENCE [LARGE SCALE GENOMIC DNA]</scope>
    <source>
        <strain evidence="2">CQN31</strain>
    </source>
</reference>
<organism evidence="1 2">
    <name type="scientific">Falsiroseomonas bella</name>
    <dbReference type="NCBI Taxonomy" id="2184016"/>
    <lineage>
        <taxon>Bacteria</taxon>
        <taxon>Pseudomonadati</taxon>
        <taxon>Pseudomonadota</taxon>
        <taxon>Alphaproteobacteria</taxon>
        <taxon>Acetobacterales</taxon>
        <taxon>Roseomonadaceae</taxon>
        <taxon>Falsiroseomonas</taxon>
    </lineage>
</organism>
<proteinExistence type="predicted"/>
<name>A0A317FEV6_9PROT</name>
<keyword evidence="2" id="KW-1185">Reference proteome</keyword>
<comment type="caution">
    <text evidence="1">The sequence shown here is derived from an EMBL/GenBank/DDBJ whole genome shotgun (WGS) entry which is preliminary data.</text>
</comment>
<dbReference type="InterPro" id="IPR027266">
    <property type="entry name" value="TrmE/GcvT-like"/>
</dbReference>
<dbReference type="EMBL" id="QGNA01000002">
    <property type="protein sequence ID" value="PWS37083.1"/>
    <property type="molecule type" value="Genomic_DNA"/>
</dbReference>
<dbReference type="InterPro" id="IPR007375">
    <property type="entry name" value="SoxG"/>
</dbReference>
<dbReference type="Gene3D" id="3.30.1360.120">
    <property type="entry name" value="Probable tRNA modification gtpase trme, domain 1"/>
    <property type="match status" value="1"/>
</dbReference>
<dbReference type="AlphaFoldDB" id="A0A317FEV6"/>
<protein>
    <submittedName>
        <fullName evidence="1">Sarcosine oxidase subunit gamma</fullName>
    </submittedName>
</protein>
<evidence type="ECO:0000313" key="1">
    <source>
        <dbReference type="EMBL" id="PWS37083.1"/>
    </source>
</evidence>
<dbReference type="Proteomes" id="UP000245765">
    <property type="component" value="Unassembled WGS sequence"/>
</dbReference>
<sequence>MAEAPMTPRPALAGRLRLGRHGQMEGAAGVMLRERAGLAVAAIALRDGRKAALQEALRAGFGLAVPRSRACTAAGGIELVWTGPNQWLALDGGRAGHSAFGFAPDLAAALGEAAPVTDLTGARAILSLSGPRLRDALCKLLPVDLEECVFPPGAAAVTLAGHIGVTLWRAPDAGDAWCLACLRSYGASLVEAVLEAAAEFGCAVEG</sequence>
<gene>
    <name evidence="1" type="ORF">DFH01_09405</name>
</gene>
<accession>A0A317FEV6</accession>
<evidence type="ECO:0000313" key="2">
    <source>
        <dbReference type="Proteomes" id="UP000245765"/>
    </source>
</evidence>
<dbReference type="Gene3D" id="3.30.70.1520">
    <property type="entry name" value="Heterotetrameric sarcosine oxidase"/>
    <property type="match status" value="1"/>
</dbReference>
<dbReference type="Pfam" id="PF04268">
    <property type="entry name" value="SoxG"/>
    <property type="match status" value="1"/>
</dbReference>
<dbReference type="SUPFAM" id="SSF103025">
    <property type="entry name" value="Folate-binding domain"/>
    <property type="match status" value="1"/>
</dbReference>